<protein>
    <submittedName>
        <fullName evidence="2">Uncharacterized protein</fullName>
    </submittedName>
</protein>
<feature type="compositionally biased region" description="Low complexity" evidence="1">
    <location>
        <begin position="710"/>
        <end position="729"/>
    </location>
</feature>
<feature type="region of interest" description="Disordered" evidence="1">
    <location>
        <begin position="351"/>
        <end position="371"/>
    </location>
</feature>
<sequence>MDPRYKAIIIGKSDQHLSDMCLKLWLIGEWKCVDIKFSRYGGYNLLDPVDVGDFVELYDGGGPIRRLPPGSELPKTRILDGSNGTRSCLKVKVNFMPLDFLLFPASAKEKNLRMAMSAELGPIPIANENSFKLHCFYRGVATLFFAKDSKEEMIAEVYNTPWLIKSDGASLAESDFSTIVHTFAFCQSQDVHRHGLVVDASLKDVFFVHCAELPEMVSLRKDITGGRIAVGDWIEFVSLDVQEAEKSDDRRKIFPTDSDNMSFFKRSIACCPAKIKPFFPTSASGGNTQLTVPIKVPINPPYNGTYTVEQLGKVGDQKGLIGVKHEGRTISVLVQCKVNIEQNFASFSISGIEQQKPPPPPPTCAAPSAGHGTFLQNIERGAQQPQQQQKQTLRLSHLTANTALGGSGKRTEGAVADENADPNDAFGQRHHQQPHEQPWLRSQSPPPLISTRVPRRKPTNCIELETIVVEAVTGRGVHSPHVFCFCYDYSQKPNNYIIRIGLNEVDELPTPGQWVRVVMKQEVHGKRVDYSLWEAQNMSKPKHETDFTIDNGIRTVLVRVPLKVSGDGFFYNQFLGPVSDIKRRIKIPPGKERRFNAWCRKVMPLSICTMDGLCHWEIAPLPEEEWHDEPPLKLPPAESKPTKTIFKIPFVGSRYRSQPTTTEGQLAKGTTPPMPQTSQQQQIQQVEGPMTISKPNQHHNANNTGGGHRANASLSPALGSSGFGSSASSNASAQVERDLIDLFDEKCSIGPPLKWTPSPPPLQQHQFSGVMYPHTGVIASMDLKSRGYYVYSNEFDNELYLLTEELLEKGSWIKFNILDDYYRLIIGQYALLKKSPFDVRVERNTIYMCVSAYITPEALTQRIIDTSYVKNVYDRCRLLQHAHVGKELKLEVKRGKVDGFCWTISRIMKIGN</sequence>
<name>A0ABD2M679_9BILA</name>
<gene>
    <name evidence="2" type="ORF">niasHT_001235</name>
</gene>
<reference evidence="2 3" key="1">
    <citation type="submission" date="2024-10" db="EMBL/GenBank/DDBJ databases">
        <authorList>
            <person name="Kim D."/>
        </authorList>
    </citation>
    <scope>NUCLEOTIDE SEQUENCE [LARGE SCALE GENOMIC DNA]</scope>
    <source>
        <strain evidence="2">BH-2024</strain>
    </source>
</reference>
<evidence type="ECO:0000313" key="3">
    <source>
        <dbReference type="Proteomes" id="UP001620626"/>
    </source>
</evidence>
<accession>A0ABD2M679</accession>
<dbReference type="AlphaFoldDB" id="A0ABD2M679"/>
<organism evidence="2 3">
    <name type="scientific">Heterodera trifolii</name>
    <dbReference type="NCBI Taxonomy" id="157864"/>
    <lineage>
        <taxon>Eukaryota</taxon>
        <taxon>Metazoa</taxon>
        <taxon>Ecdysozoa</taxon>
        <taxon>Nematoda</taxon>
        <taxon>Chromadorea</taxon>
        <taxon>Rhabditida</taxon>
        <taxon>Tylenchina</taxon>
        <taxon>Tylenchomorpha</taxon>
        <taxon>Tylenchoidea</taxon>
        <taxon>Heteroderidae</taxon>
        <taxon>Heteroderinae</taxon>
        <taxon>Heterodera</taxon>
    </lineage>
</organism>
<feature type="region of interest" description="Disordered" evidence="1">
    <location>
        <begin position="693"/>
        <end position="729"/>
    </location>
</feature>
<feature type="region of interest" description="Disordered" evidence="1">
    <location>
        <begin position="656"/>
        <end position="676"/>
    </location>
</feature>
<feature type="region of interest" description="Disordered" evidence="1">
    <location>
        <begin position="401"/>
        <end position="454"/>
    </location>
</feature>
<comment type="caution">
    <text evidence="2">The sequence shown here is derived from an EMBL/GenBank/DDBJ whole genome shotgun (WGS) entry which is preliminary data.</text>
</comment>
<dbReference type="Proteomes" id="UP001620626">
    <property type="component" value="Unassembled WGS sequence"/>
</dbReference>
<evidence type="ECO:0000313" key="2">
    <source>
        <dbReference type="EMBL" id="KAL3123035.1"/>
    </source>
</evidence>
<feature type="compositionally biased region" description="Polar residues" evidence="1">
    <location>
        <begin position="693"/>
        <end position="703"/>
    </location>
</feature>
<evidence type="ECO:0000256" key="1">
    <source>
        <dbReference type="SAM" id="MobiDB-lite"/>
    </source>
</evidence>
<keyword evidence="3" id="KW-1185">Reference proteome</keyword>
<dbReference type="EMBL" id="JBICBT010000114">
    <property type="protein sequence ID" value="KAL3123035.1"/>
    <property type="molecule type" value="Genomic_DNA"/>
</dbReference>
<proteinExistence type="predicted"/>